<keyword evidence="3" id="KW-1185">Reference proteome</keyword>
<accession>A0A1R2CPJ1</accession>
<comment type="caution">
    <text evidence="2">The sequence shown here is derived from an EMBL/GenBank/DDBJ whole genome shotgun (WGS) entry which is preliminary data.</text>
</comment>
<dbReference type="PANTHER" id="PTHR16216">
    <property type="entry name" value="DYNEIN ASSEMBLY FACTOR 5, AXONEMAL"/>
    <property type="match status" value="1"/>
</dbReference>
<dbReference type="InterPro" id="IPR011989">
    <property type="entry name" value="ARM-like"/>
</dbReference>
<dbReference type="AlphaFoldDB" id="A0A1R2CPJ1"/>
<evidence type="ECO:0000313" key="3">
    <source>
        <dbReference type="Proteomes" id="UP000187209"/>
    </source>
</evidence>
<name>A0A1R2CPJ1_9CILI</name>
<dbReference type="InterPro" id="IPR016024">
    <property type="entry name" value="ARM-type_fold"/>
</dbReference>
<dbReference type="OrthoDB" id="311327at2759"/>
<reference evidence="2 3" key="1">
    <citation type="submission" date="2016-11" db="EMBL/GenBank/DDBJ databases">
        <title>The macronuclear genome of Stentor coeruleus: a giant cell with tiny introns.</title>
        <authorList>
            <person name="Slabodnick M."/>
            <person name="Ruby J.G."/>
            <person name="Reiff S.B."/>
            <person name="Swart E.C."/>
            <person name="Gosai S."/>
            <person name="Prabakaran S."/>
            <person name="Witkowska E."/>
            <person name="Larue G.E."/>
            <person name="Fisher S."/>
            <person name="Freeman R.M."/>
            <person name="Gunawardena J."/>
            <person name="Chu W."/>
            <person name="Stover N.A."/>
            <person name="Gregory B.D."/>
            <person name="Nowacki M."/>
            <person name="Derisi J."/>
            <person name="Roy S.W."/>
            <person name="Marshall W.F."/>
            <person name="Sood P."/>
        </authorList>
    </citation>
    <scope>NUCLEOTIDE SEQUENCE [LARGE SCALE GENOMIC DNA]</scope>
    <source>
        <strain evidence="2">WM001</strain>
    </source>
</reference>
<dbReference type="Pfam" id="PF25757">
    <property type="entry name" value="TPR_DNAAF5"/>
    <property type="match status" value="1"/>
</dbReference>
<dbReference type="EMBL" id="MPUH01000093">
    <property type="protein sequence ID" value="OMJ90915.1"/>
    <property type="molecule type" value="Genomic_DNA"/>
</dbReference>
<dbReference type="PANTHER" id="PTHR16216:SF2">
    <property type="entry name" value="DYNEIN AXONEMAL ASSEMBLY FACTOR 5"/>
    <property type="match status" value="1"/>
</dbReference>
<proteinExistence type="predicted"/>
<gene>
    <name evidence="2" type="ORF">SteCoe_6679</name>
</gene>
<evidence type="ECO:0000259" key="1">
    <source>
        <dbReference type="Pfam" id="PF25757"/>
    </source>
</evidence>
<dbReference type="Gene3D" id="1.25.10.10">
    <property type="entry name" value="Leucine-rich Repeat Variant"/>
    <property type="match status" value="1"/>
</dbReference>
<protein>
    <recommendedName>
        <fullName evidence="1">Dynein axonemal assembly factor 5 TPR repeats domain-containing protein</fullName>
    </recommendedName>
</protein>
<sequence>MDAFLLSKAQSLLNEFSALEDLKSALSDLKEALLTSKPKPTQSCIQEIYQLIFESLIDSFSKDAEITIIALIIHNEYTIYRLLSRCEDISPFLNRLIIILTRIVTEDYLDNEEVHSIVGDIVTNIISVTEGYQLIPVLFYLLSLMLELLENSFKDVKAKTCKNISVLCKTVPTNIIQYHNDILLRLMSCMKHPDFHVRTSSLEALGHLVYILPSLDMKSVLGALLGSDSDRFHDVVQFNRDNALSNMIRDEHMQVRDMFFRVICDWLLHLASKRELQKRLLPIILVGLFDPIEEVRETCWEQIVELGIMWENENNHTTSNDSEVFKPYPWHPFYKKPRTGVKILFTLYFNSIQHDILHEISNFMSPHREIAAKLLLSLLILTESANNNLQTVLNNIMISLEASNQSATTQILLKCIETIGRQIPVSSFFPIIASSRSKPSIFCSFICTNTPIVSTASQLSTLTYFSKGNLDAKDPNEFISCFSGVLRFVRSIERSRESLFFAQALIDADIKWPDNCREGILRLLLEHDHESIPKFLKKIRDSWYLDEEQNFKFVLDVFIKDIQKYNASEWKTSTLTWPVLSNICKHCGDYATHEDMELIFIKVFSVPMSPYHIPSIRLMKNLQLHNPNIVNKIILKCLLGTLKTEDTSLLRSEALQLLKLSEHHNVEMSLFEALSACIDDSQLSVQMDACDEIHRQFTFVKIYGVEKFTKAKDQSNIITKLMLKLISMLERGPDQTLNCLYPLIDVIGLFPEEIDINAKAWSLVLKRLVTIVIDEDKSNVTCKELAHLCIIAVTNSSKQIIIDELNAIARASDKKTADYIASMLSLD</sequence>
<dbReference type="Proteomes" id="UP000187209">
    <property type="component" value="Unassembled WGS sequence"/>
</dbReference>
<feature type="domain" description="Dynein axonemal assembly factor 5 TPR repeats" evidence="1">
    <location>
        <begin position="23"/>
        <end position="316"/>
    </location>
</feature>
<dbReference type="InterPro" id="IPR052623">
    <property type="entry name" value="DAAF5"/>
</dbReference>
<organism evidence="2 3">
    <name type="scientific">Stentor coeruleus</name>
    <dbReference type="NCBI Taxonomy" id="5963"/>
    <lineage>
        <taxon>Eukaryota</taxon>
        <taxon>Sar</taxon>
        <taxon>Alveolata</taxon>
        <taxon>Ciliophora</taxon>
        <taxon>Postciliodesmatophora</taxon>
        <taxon>Heterotrichea</taxon>
        <taxon>Heterotrichida</taxon>
        <taxon>Stentoridae</taxon>
        <taxon>Stentor</taxon>
    </lineage>
</organism>
<evidence type="ECO:0000313" key="2">
    <source>
        <dbReference type="EMBL" id="OMJ90915.1"/>
    </source>
</evidence>
<dbReference type="InterPro" id="IPR057978">
    <property type="entry name" value="TPR_DAAF5"/>
</dbReference>
<dbReference type="SUPFAM" id="SSF48371">
    <property type="entry name" value="ARM repeat"/>
    <property type="match status" value="1"/>
</dbReference>